<evidence type="ECO:0000313" key="3">
    <source>
        <dbReference type="EMBL" id="CAF4378371.1"/>
    </source>
</evidence>
<accession>A0A8S2WCR3</accession>
<proteinExistence type="predicted"/>
<dbReference type="InterPro" id="IPR000620">
    <property type="entry name" value="EamA_dom"/>
</dbReference>
<feature type="transmembrane region" description="Helical" evidence="1">
    <location>
        <begin position="123"/>
        <end position="148"/>
    </location>
</feature>
<dbReference type="AlphaFoldDB" id="A0A8S2WCR3"/>
<evidence type="ECO:0000259" key="2">
    <source>
        <dbReference type="Pfam" id="PF00892"/>
    </source>
</evidence>
<reference evidence="4" key="1">
    <citation type="submission" date="2021-02" db="EMBL/GenBank/DDBJ databases">
        <authorList>
            <person name="Nowell W R."/>
        </authorList>
    </citation>
    <scope>NUCLEOTIDE SEQUENCE</scope>
</reference>
<dbReference type="PANTHER" id="PTHR13146">
    <property type="match status" value="1"/>
</dbReference>
<dbReference type="Proteomes" id="UP000681720">
    <property type="component" value="Unassembled WGS sequence"/>
</dbReference>
<feature type="transmembrane region" description="Helical" evidence="1">
    <location>
        <begin position="154"/>
        <end position="173"/>
    </location>
</feature>
<evidence type="ECO:0000256" key="1">
    <source>
        <dbReference type="SAM" id="Phobius"/>
    </source>
</evidence>
<name>A0A8S2WCR3_9BILA</name>
<feature type="transmembrane region" description="Helical" evidence="1">
    <location>
        <begin position="89"/>
        <end position="111"/>
    </location>
</feature>
<dbReference type="SUPFAM" id="SSF103481">
    <property type="entry name" value="Multidrug resistance efflux transporter EmrE"/>
    <property type="match status" value="1"/>
</dbReference>
<gene>
    <name evidence="4" type="ORF">BYL167_LOCUS33044</name>
    <name evidence="3" type="ORF">GIL414_LOCUS29165</name>
</gene>
<dbReference type="GO" id="GO:0016020">
    <property type="term" value="C:membrane"/>
    <property type="evidence" value="ECO:0007669"/>
    <property type="project" value="InterPro"/>
</dbReference>
<sequence length="500" mass="57601">MKLSSFSLTSIGESTVIYLYLKKSPLSFSQSLYGIFRGLKSFGLGLGLLFLLPILRYLFNISDMTCAILGTLSKCTTDFLYVMNHSKTFIFMIPIFGMLSSYVVVGIRSYISKICNLDEEGKIFSIIASLESIDALIGSFLFNILYSYTISTCPSSIFILACFLHFLTLPIFIDNNLNRRQNVAEQMKKMLPIKNNNSNNQSRIHYLSLMHYFRRNHRKFIYDYNRPDNDRNKIKTRISRMNLPRDHSNIISSQRFESFLPSQRSECFLSAEARILECFYQRIWRRRVISWKNTMIKMAFTPYQLFLAGLMLITGSINTLSTKWADRQTSHFCDGSGANVTFEHPFLQGVGMFLGEFLCLLVFKFIWYSTARYRIERMIYKGDAASSVVRFWPINIKKDTRLVDGEQTFNPFIFWVASICDMLSTCLSYIALNYTSASSFQMLRGSVMVFTAILSVLFLRKNLTWKHWLGIFAVVIGLTIVGVSDVIFSKQPEGNHTNAE</sequence>
<feature type="transmembrane region" description="Helical" evidence="1">
    <location>
        <begin position="438"/>
        <end position="459"/>
    </location>
</feature>
<dbReference type="EMBL" id="CAJOBJ010052031">
    <property type="protein sequence ID" value="CAF4378371.1"/>
    <property type="molecule type" value="Genomic_DNA"/>
</dbReference>
<dbReference type="PANTHER" id="PTHR13146:SF0">
    <property type="entry name" value="SOLUTE CARRIER FAMILY 35 MEMBER F6"/>
    <property type="match status" value="1"/>
</dbReference>
<keyword evidence="1" id="KW-0472">Membrane</keyword>
<dbReference type="InterPro" id="IPR037185">
    <property type="entry name" value="EmrE-like"/>
</dbReference>
<keyword evidence="1" id="KW-1133">Transmembrane helix</keyword>
<feature type="transmembrane region" description="Helical" evidence="1">
    <location>
        <begin position="42"/>
        <end position="59"/>
    </location>
</feature>
<dbReference type="SUPFAM" id="SSF103473">
    <property type="entry name" value="MFS general substrate transporter"/>
    <property type="match status" value="1"/>
</dbReference>
<keyword evidence="1" id="KW-0812">Transmembrane</keyword>
<feature type="transmembrane region" description="Helical" evidence="1">
    <location>
        <begin position="412"/>
        <end position="432"/>
    </location>
</feature>
<feature type="transmembrane region" description="Helical" evidence="1">
    <location>
        <begin position="295"/>
        <end position="317"/>
    </location>
</feature>
<dbReference type="Gene3D" id="1.10.3730.20">
    <property type="match status" value="1"/>
</dbReference>
<organism evidence="4 5">
    <name type="scientific">Rotaria magnacalcarata</name>
    <dbReference type="NCBI Taxonomy" id="392030"/>
    <lineage>
        <taxon>Eukaryota</taxon>
        <taxon>Metazoa</taxon>
        <taxon>Spiralia</taxon>
        <taxon>Gnathifera</taxon>
        <taxon>Rotifera</taxon>
        <taxon>Eurotatoria</taxon>
        <taxon>Bdelloidea</taxon>
        <taxon>Philodinida</taxon>
        <taxon>Philodinidae</taxon>
        <taxon>Rotaria</taxon>
    </lineage>
</organism>
<dbReference type="EMBL" id="CAJOBH010063064">
    <property type="protein sequence ID" value="CAF4434670.1"/>
    <property type="molecule type" value="Genomic_DNA"/>
</dbReference>
<evidence type="ECO:0000313" key="4">
    <source>
        <dbReference type="EMBL" id="CAF4434670.1"/>
    </source>
</evidence>
<dbReference type="Proteomes" id="UP000681967">
    <property type="component" value="Unassembled WGS sequence"/>
</dbReference>
<comment type="caution">
    <text evidence="4">The sequence shown here is derived from an EMBL/GenBank/DDBJ whole genome shotgun (WGS) entry which is preliminary data.</text>
</comment>
<feature type="non-terminal residue" evidence="4">
    <location>
        <position position="500"/>
    </location>
</feature>
<protein>
    <recommendedName>
        <fullName evidence="2">EamA domain-containing protein</fullName>
    </recommendedName>
</protein>
<feature type="transmembrane region" description="Helical" evidence="1">
    <location>
        <begin position="468"/>
        <end position="488"/>
    </location>
</feature>
<feature type="domain" description="EamA" evidence="2">
    <location>
        <begin position="411"/>
        <end position="481"/>
    </location>
</feature>
<evidence type="ECO:0000313" key="5">
    <source>
        <dbReference type="Proteomes" id="UP000681967"/>
    </source>
</evidence>
<dbReference type="InterPro" id="IPR036259">
    <property type="entry name" value="MFS_trans_sf"/>
</dbReference>
<feature type="transmembrane region" description="Helical" evidence="1">
    <location>
        <begin position="346"/>
        <end position="368"/>
    </location>
</feature>
<dbReference type="Pfam" id="PF00892">
    <property type="entry name" value="EamA"/>
    <property type="match status" value="1"/>
</dbReference>